<dbReference type="InterPro" id="IPR049453">
    <property type="entry name" value="Memb_transporter_dom"/>
</dbReference>
<feature type="transmembrane region" description="Helical" evidence="8">
    <location>
        <begin position="153"/>
        <end position="173"/>
    </location>
</feature>
<evidence type="ECO:0000256" key="7">
    <source>
        <dbReference type="SAM" id="MobiDB-lite"/>
    </source>
</evidence>
<feature type="region of interest" description="Disordered" evidence="7">
    <location>
        <begin position="535"/>
        <end position="555"/>
    </location>
</feature>
<keyword evidence="2" id="KW-1003">Cell membrane</keyword>
<keyword evidence="4 8" id="KW-1133">Transmembrane helix</keyword>
<evidence type="ECO:0000256" key="4">
    <source>
        <dbReference type="ARBA" id="ARBA00022989"/>
    </source>
</evidence>
<evidence type="ECO:0000256" key="8">
    <source>
        <dbReference type="SAM" id="Phobius"/>
    </source>
</evidence>
<evidence type="ECO:0000259" key="9">
    <source>
        <dbReference type="Pfam" id="PF13515"/>
    </source>
</evidence>
<keyword evidence="5 8" id="KW-0472">Membrane</keyword>
<feature type="transmembrane region" description="Helical" evidence="8">
    <location>
        <begin position="360"/>
        <end position="393"/>
    </location>
</feature>
<dbReference type="EMBL" id="CP108341">
    <property type="protein sequence ID" value="WTW32106.1"/>
    <property type="molecule type" value="Genomic_DNA"/>
</dbReference>
<evidence type="ECO:0000313" key="11">
    <source>
        <dbReference type="Proteomes" id="UP001621512"/>
    </source>
</evidence>
<evidence type="ECO:0000256" key="1">
    <source>
        <dbReference type="ARBA" id="ARBA00004651"/>
    </source>
</evidence>
<dbReference type="Pfam" id="PF13515">
    <property type="entry name" value="FUSC_2"/>
    <property type="match status" value="1"/>
</dbReference>
<feature type="transmembrane region" description="Helical" evidence="8">
    <location>
        <begin position="429"/>
        <end position="447"/>
    </location>
</feature>
<organism evidence="10 11">
    <name type="scientific">Streptomyces purpurascens</name>
    <dbReference type="NCBI Taxonomy" id="1924"/>
    <lineage>
        <taxon>Bacteria</taxon>
        <taxon>Bacillati</taxon>
        <taxon>Actinomycetota</taxon>
        <taxon>Actinomycetes</taxon>
        <taxon>Kitasatosporales</taxon>
        <taxon>Streptomycetaceae</taxon>
        <taxon>Streptomyces</taxon>
    </lineage>
</organism>
<comment type="subcellular location">
    <subcellularLocation>
        <location evidence="1">Cell membrane</location>
        <topology evidence="1">Multi-pass membrane protein</topology>
    </subcellularLocation>
</comment>
<evidence type="ECO:0000256" key="5">
    <source>
        <dbReference type="ARBA" id="ARBA00023136"/>
    </source>
</evidence>
<dbReference type="RefSeq" id="WP_405509097.1">
    <property type="nucleotide sequence ID" value="NZ_CP108341.1"/>
</dbReference>
<dbReference type="PANTHER" id="PTHR30509">
    <property type="entry name" value="P-HYDROXYBENZOIC ACID EFFLUX PUMP SUBUNIT-RELATED"/>
    <property type="match status" value="1"/>
</dbReference>
<evidence type="ECO:0000256" key="3">
    <source>
        <dbReference type="ARBA" id="ARBA00022692"/>
    </source>
</evidence>
<dbReference type="PANTHER" id="PTHR30509:SF9">
    <property type="entry name" value="MULTIDRUG RESISTANCE PROTEIN MDTO"/>
    <property type="match status" value="1"/>
</dbReference>
<keyword evidence="11" id="KW-1185">Reference proteome</keyword>
<keyword evidence="3 8" id="KW-0812">Transmembrane</keyword>
<proteinExistence type="inferred from homology"/>
<evidence type="ECO:0000256" key="6">
    <source>
        <dbReference type="ARBA" id="ARBA00043993"/>
    </source>
</evidence>
<comment type="similarity">
    <text evidence="6">Belongs to the YccS/YhfK family.</text>
</comment>
<feature type="domain" description="Integral membrane bound transporter" evidence="9">
    <location>
        <begin position="317"/>
        <end position="442"/>
    </location>
</feature>
<name>A0ABZ1MY82_STREF</name>
<dbReference type="Proteomes" id="UP001621512">
    <property type="component" value="Chromosome"/>
</dbReference>
<sequence>MSTSAALRRVAHAGVLRCARPSDIWFKPALSVLAATALPALSMLVLGRLDLAMYPIAGAMSALYCHHRPYAARYRALAWVVLGMVGGLAVALLTAALTTNAAVLVGVGALMAALQKAVCDATRIGPPSSVVLTFISSTALFLPQTPAQVPGHIGLALLGGVWAWLVCMAPGLLRPHGPERRATAHALDTVAAYVAVSTAEVQVKAHAAAAAAVQAAWQCLPAADARSDLTRRSLIRLVARAEAAVTAPGDADPERLQAWARNLRGSGPIPYVGHPVPEGEELLGLDAETTASPRAAWWSRHNLLAPLAMRTGIGCALAGYASLALGIGRPYWALVTAASLYQANLTLTRRRAVERVVGNLIGVLAFAAIVPLAHLHPAALVLCFLAFCFAAAALIGPNYWLHTVCVTPMALLITEFARTQDSVQLISGRIMDTLVGTLVGLVAAIAVTNRRAGDRLEHALTAVEHAHAHTAALVAEPDPVPSALNASRRRLGAALVELRASADTAAGEWWQRALPSDRVVHAEQSGHQTLAEVLRRQRPASLNQDAGTTGRDAWA</sequence>
<evidence type="ECO:0000313" key="10">
    <source>
        <dbReference type="EMBL" id="WTW32106.1"/>
    </source>
</evidence>
<feature type="transmembrane region" description="Helical" evidence="8">
    <location>
        <begin position="76"/>
        <end position="95"/>
    </location>
</feature>
<protein>
    <submittedName>
        <fullName evidence="10">FUSC family protein</fullName>
    </submittedName>
</protein>
<accession>A0ABZ1MY82</accession>
<gene>
    <name evidence="10" type="ORF">OHU35_41175</name>
</gene>
<reference evidence="10 11" key="1">
    <citation type="submission" date="2022-10" db="EMBL/GenBank/DDBJ databases">
        <title>The complete genomes of actinobacterial strains from the NBC collection.</title>
        <authorList>
            <person name="Joergensen T.S."/>
            <person name="Alvarez Arevalo M."/>
            <person name="Sterndorff E.B."/>
            <person name="Faurdal D."/>
            <person name="Vuksanovic O."/>
            <person name="Mourched A.-S."/>
            <person name="Charusanti P."/>
            <person name="Shaw S."/>
            <person name="Blin K."/>
            <person name="Weber T."/>
        </authorList>
    </citation>
    <scope>NUCLEOTIDE SEQUENCE [LARGE SCALE GENOMIC DNA]</scope>
    <source>
        <strain evidence="10 11">NBC_00017</strain>
    </source>
</reference>
<evidence type="ECO:0000256" key="2">
    <source>
        <dbReference type="ARBA" id="ARBA00022475"/>
    </source>
</evidence>